<protein>
    <recommendedName>
        <fullName evidence="4">PIN domain-containing protein</fullName>
    </recommendedName>
</protein>
<dbReference type="EMBL" id="PVTE01000023">
    <property type="protein sequence ID" value="PRY31077.1"/>
    <property type="molecule type" value="Genomic_DNA"/>
</dbReference>
<comment type="caution">
    <text evidence="2">The sequence shown here is derived from an EMBL/GenBank/DDBJ whole genome shotgun (WGS) entry which is preliminary data.</text>
</comment>
<keyword evidence="3" id="KW-1185">Reference proteome</keyword>
<organism evidence="2 3">
    <name type="scientific">Spirosoma oryzae</name>
    <dbReference type="NCBI Taxonomy" id="1469603"/>
    <lineage>
        <taxon>Bacteria</taxon>
        <taxon>Pseudomonadati</taxon>
        <taxon>Bacteroidota</taxon>
        <taxon>Cytophagia</taxon>
        <taxon>Cytophagales</taxon>
        <taxon>Cytophagaceae</taxon>
        <taxon>Spirosoma</taxon>
    </lineage>
</organism>
<proteinExistence type="predicted"/>
<feature type="transmembrane region" description="Helical" evidence="1">
    <location>
        <begin position="12"/>
        <end position="33"/>
    </location>
</feature>
<accession>A0A2T0SCD2</accession>
<evidence type="ECO:0008006" key="4">
    <source>
        <dbReference type="Google" id="ProtNLM"/>
    </source>
</evidence>
<name>A0A2T0SCD2_9BACT</name>
<evidence type="ECO:0000313" key="3">
    <source>
        <dbReference type="Proteomes" id="UP000238375"/>
    </source>
</evidence>
<dbReference type="RefSeq" id="WP_106139918.1">
    <property type="nucleotide sequence ID" value="NZ_PVTE01000023.1"/>
</dbReference>
<gene>
    <name evidence="2" type="ORF">CLV58_12340</name>
</gene>
<sequence length="163" mass="18308">MISTDLQRARGLLIDTNLLVLLVVGSASATAIAGNKRLSAYTATDYKLLLSFVERFKSLFTTPHILTEVSNLIGCETKQQQQGLEILKRLVQQMEEVVPASSETMNLYTKSYLKFGLSDASIHRVATDRLLVLTDDLDFCYYLQGQNMLALNFNNLRTAYLLH</sequence>
<keyword evidence="1" id="KW-0472">Membrane</keyword>
<reference evidence="2 3" key="1">
    <citation type="submission" date="2018-03" db="EMBL/GenBank/DDBJ databases">
        <title>Genomic Encyclopedia of Archaeal and Bacterial Type Strains, Phase II (KMG-II): from individual species to whole genera.</title>
        <authorList>
            <person name="Goeker M."/>
        </authorList>
    </citation>
    <scope>NUCLEOTIDE SEQUENCE [LARGE SCALE GENOMIC DNA]</scope>
    <source>
        <strain evidence="2 3">DSM 28354</strain>
    </source>
</reference>
<keyword evidence="1" id="KW-0812">Transmembrane</keyword>
<dbReference type="AlphaFoldDB" id="A0A2T0SCD2"/>
<evidence type="ECO:0000256" key="1">
    <source>
        <dbReference type="SAM" id="Phobius"/>
    </source>
</evidence>
<evidence type="ECO:0000313" key="2">
    <source>
        <dbReference type="EMBL" id="PRY31077.1"/>
    </source>
</evidence>
<keyword evidence="1" id="KW-1133">Transmembrane helix</keyword>
<dbReference type="Proteomes" id="UP000238375">
    <property type="component" value="Unassembled WGS sequence"/>
</dbReference>
<dbReference type="OrthoDB" id="964341at2"/>